<dbReference type="InterPro" id="IPR013320">
    <property type="entry name" value="ConA-like_dom_sf"/>
</dbReference>
<feature type="transmembrane region" description="Helical" evidence="3">
    <location>
        <begin position="687"/>
        <end position="712"/>
    </location>
</feature>
<keyword evidence="3" id="KW-1133">Transmembrane helix</keyword>
<keyword evidence="4" id="KW-0732">Signal</keyword>
<proteinExistence type="predicted"/>
<feature type="chain" id="PRO_5001594322" description="EGF-like domain-containing protein" evidence="4">
    <location>
        <begin position="19"/>
        <end position="768"/>
    </location>
</feature>
<dbReference type="Pfam" id="PF02210">
    <property type="entry name" value="Laminin_G_2"/>
    <property type="match status" value="2"/>
</dbReference>
<evidence type="ECO:0000256" key="3">
    <source>
        <dbReference type="SAM" id="Phobius"/>
    </source>
</evidence>
<keyword evidence="2" id="KW-0245">EGF-like domain</keyword>
<dbReference type="InterPro" id="IPR050372">
    <property type="entry name" value="Neurexin-related_CASP"/>
</dbReference>
<dbReference type="InterPro" id="IPR036056">
    <property type="entry name" value="Fibrinogen-like_C"/>
</dbReference>
<dbReference type="SUPFAM" id="SSF57196">
    <property type="entry name" value="EGF/Laminin"/>
    <property type="match status" value="1"/>
</dbReference>
<dbReference type="InterPro" id="IPR002181">
    <property type="entry name" value="Fibrinogen_a/b/g_C_dom"/>
</dbReference>
<dbReference type="SUPFAM" id="SSF49899">
    <property type="entry name" value="Concanavalin A-like lectins/glucanases"/>
    <property type="match status" value="2"/>
</dbReference>
<dbReference type="EMBL" id="FR904304">
    <property type="protein sequence ID" value="CDQ58462.1"/>
    <property type="molecule type" value="Genomic_DNA"/>
</dbReference>
<dbReference type="CDD" id="cd00110">
    <property type="entry name" value="LamG"/>
    <property type="match status" value="2"/>
</dbReference>
<dbReference type="Gene3D" id="2.60.120.200">
    <property type="match status" value="2"/>
</dbReference>
<dbReference type="PROSITE" id="PS50025">
    <property type="entry name" value="LAM_G_DOMAIN"/>
    <property type="match status" value="2"/>
</dbReference>
<keyword evidence="3" id="KW-0472">Membrane</keyword>
<feature type="domain" description="EGF-like" evidence="6">
    <location>
        <begin position="13"/>
        <end position="49"/>
    </location>
</feature>
<dbReference type="InterPro" id="IPR001791">
    <property type="entry name" value="Laminin_G"/>
</dbReference>
<keyword evidence="3" id="KW-0812">Transmembrane</keyword>
<evidence type="ECO:0000259" key="5">
    <source>
        <dbReference type="PROSITE" id="PS50025"/>
    </source>
</evidence>
<dbReference type="AlphaFoldDB" id="A0A060VUC4"/>
<dbReference type="Gene3D" id="2.60.120.1000">
    <property type="match status" value="1"/>
</dbReference>
<evidence type="ECO:0000256" key="4">
    <source>
        <dbReference type="SAM" id="SignalP"/>
    </source>
</evidence>
<feature type="domain" description="Laminin G" evidence="5">
    <location>
        <begin position="257"/>
        <end position="445"/>
    </location>
</feature>
<evidence type="ECO:0000256" key="2">
    <source>
        <dbReference type="PROSITE-ProRule" id="PRU00076"/>
    </source>
</evidence>
<sequence length="768" mass="86395">MGVHILFVYYCCLSRCLPNFCEHGGQCSQSWNTFYCDCSGTGYTGATCHNSIYEASCEAYRLTGGSSGFFSVDPDGSGPLGPTQVYCNMTEDKVWTVVTHNSTDPVRVQGSTLQKPYVMKFNYSASPEQLMALVAGSEQCRQEVMYGCRKSRLFNTRDGTPLSWWVDQGGERRTYWGGFLPGVQQCSCSLEENCMDMNYFCNCDADTDSWANDTGVLSYKEHLPVSEIVIGDTNRTGSEALYRIGPLRCYGDKSVWNAASFYQESSYLHFPTLQAELSADISFYFKTSVPSGVFLENLGLKHFIRLELSSPSVVTFSFDVGNGPVVLAVKSHVPLNDRQWHYLRAERSVKEASLHVDQLPLRFLEAPSDRHLRLRLNSQLFVDVVSYPHQLGAARQKVQDPVKQGEVETQGLELYDEFGGYYGDHIVLDYRHDIMQYLTHLLSLCVHAEVSVSFDRESSVTYTFQEPFSVMQNRSSKTSSDYRESSRARENIAFSFMTTQSPAMLLTVNTFSQQYIAVILARNGSLQIWYSIHVDRKPDVFSPSPSSLADRRLHRIRIHRQGKDVYLQIDKDMNLKYSLSSDAELISIKSLTLGKVTGVDAVDEEVMRAGSKGFIGCLSSVQFNHMAPLKAVLLNRGSSLVTVRGHLVESNCGTLADLTILHSQSDHSETVSRGKGPLRKASKNNSVVIGGVVSAVVFITLCVVAVMTHFLYQHREAQRDASIKEKEHRHNLETAYRRETAYQAESAYRTELHLHHSSTLRDNREYYI</sequence>
<feature type="signal peptide" evidence="4">
    <location>
        <begin position="1"/>
        <end position="18"/>
    </location>
</feature>
<comment type="caution">
    <text evidence="2">Lacks conserved residue(s) required for the propagation of feature annotation.</text>
</comment>
<protein>
    <recommendedName>
        <fullName evidence="10">EGF-like domain-containing protein</fullName>
    </recommendedName>
</protein>
<organism evidence="8 9">
    <name type="scientific">Oncorhynchus mykiss</name>
    <name type="common">Rainbow trout</name>
    <name type="synonym">Salmo gairdneri</name>
    <dbReference type="NCBI Taxonomy" id="8022"/>
    <lineage>
        <taxon>Eukaryota</taxon>
        <taxon>Metazoa</taxon>
        <taxon>Chordata</taxon>
        <taxon>Craniata</taxon>
        <taxon>Vertebrata</taxon>
        <taxon>Euteleostomi</taxon>
        <taxon>Actinopterygii</taxon>
        <taxon>Neopterygii</taxon>
        <taxon>Teleostei</taxon>
        <taxon>Protacanthopterygii</taxon>
        <taxon>Salmoniformes</taxon>
        <taxon>Salmonidae</taxon>
        <taxon>Salmoninae</taxon>
        <taxon>Oncorhynchus</taxon>
    </lineage>
</organism>
<dbReference type="CDD" id="cd00054">
    <property type="entry name" value="EGF_CA"/>
    <property type="match status" value="1"/>
</dbReference>
<evidence type="ECO:0000259" key="7">
    <source>
        <dbReference type="PROSITE" id="PS51406"/>
    </source>
</evidence>
<dbReference type="Proteomes" id="UP000193380">
    <property type="component" value="Unassembled WGS sequence"/>
</dbReference>
<reference evidence="8" key="2">
    <citation type="submission" date="2014-03" db="EMBL/GenBank/DDBJ databases">
        <authorList>
            <person name="Genoscope - CEA"/>
        </authorList>
    </citation>
    <scope>NUCLEOTIDE SEQUENCE</scope>
</reference>
<dbReference type="PANTHER" id="PTHR15036:SF46">
    <property type="entry name" value="CONTACTIN-ASSOCIATED PROTEIN-LIKE 5"/>
    <property type="match status" value="1"/>
</dbReference>
<gene>
    <name evidence="8" type="ORF">GSONMT00077749001</name>
</gene>
<keyword evidence="1" id="KW-1015">Disulfide bond</keyword>
<reference evidence="8" key="1">
    <citation type="journal article" date="2014" name="Nat. Commun.">
        <title>The rainbow trout genome provides novel insights into evolution after whole-genome duplication in vertebrates.</title>
        <authorList>
            <person name="Berthelot C."/>
            <person name="Brunet F."/>
            <person name="Chalopin D."/>
            <person name="Juanchich A."/>
            <person name="Bernard M."/>
            <person name="Noel B."/>
            <person name="Bento P."/>
            <person name="Da Silva C."/>
            <person name="Labadie K."/>
            <person name="Alberti A."/>
            <person name="Aury J.M."/>
            <person name="Louis A."/>
            <person name="Dehais P."/>
            <person name="Bardou P."/>
            <person name="Montfort J."/>
            <person name="Klopp C."/>
            <person name="Cabau C."/>
            <person name="Gaspin C."/>
            <person name="Thorgaard G.H."/>
            <person name="Boussaha M."/>
            <person name="Quillet E."/>
            <person name="Guyomard R."/>
            <person name="Galiana D."/>
            <person name="Bobe J."/>
            <person name="Volff J.N."/>
            <person name="Genet C."/>
            <person name="Wincker P."/>
            <person name="Jaillon O."/>
            <person name="Roest Crollius H."/>
            <person name="Guiguen Y."/>
        </authorList>
    </citation>
    <scope>NUCLEOTIDE SEQUENCE [LARGE SCALE GENOMIC DNA]</scope>
</reference>
<dbReference type="SMART" id="SM00282">
    <property type="entry name" value="LamG"/>
    <property type="match status" value="2"/>
</dbReference>
<dbReference type="PROSITE" id="PS51406">
    <property type="entry name" value="FIBRINOGEN_C_2"/>
    <property type="match status" value="1"/>
</dbReference>
<dbReference type="STRING" id="8022.A0A060VUC4"/>
<evidence type="ECO:0008006" key="10">
    <source>
        <dbReference type="Google" id="ProtNLM"/>
    </source>
</evidence>
<evidence type="ECO:0000256" key="1">
    <source>
        <dbReference type="ARBA" id="ARBA00023157"/>
    </source>
</evidence>
<dbReference type="InterPro" id="IPR000742">
    <property type="entry name" value="EGF"/>
</dbReference>
<name>A0A060VUC4_ONCMY</name>
<dbReference type="PANTHER" id="PTHR15036">
    <property type="entry name" value="PIKACHURIN-LIKE PROTEIN"/>
    <property type="match status" value="1"/>
</dbReference>
<evidence type="ECO:0000313" key="9">
    <source>
        <dbReference type="Proteomes" id="UP000193380"/>
    </source>
</evidence>
<feature type="domain" description="Laminin G" evidence="5">
    <location>
        <begin position="467"/>
        <end position="652"/>
    </location>
</feature>
<feature type="domain" description="Fibrinogen C-terminal" evidence="7">
    <location>
        <begin position="48"/>
        <end position="100"/>
    </location>
</feature>
<dbReference type="SUPFAM" id="SSF56496">
    <property type="entry name" value="Fibrinogen C-terminal domain-like"/>
    <property type="match status" value="1"/>
</dbReference>
<dbReference type="PROSITE" id="PS50026">
    <property type="entry name" value="EGF_3"/>
    <property type="match status" value="1"/>
</dbReference>
<evidence type="ECO:0000259" key="6">
    <source>
        <dbReference type="PROSITE" id="PS50026"/>
    </source>
</evidence>
<evidence type="ECO:0000313" key="8">
    <source>
        <dbReference type="EMBL" id="CDQ58462.1"/>
    </source>
</evidence>
<accession>A0A060VUC4</accession>
<dbReference type="PaxDb" id="8022-A0A060VUC4"/>